<proteinExistence type="inferred from homology"/>
<dbReference type="EMBL" id="BOMB01000001">
    <property type="protein sequence ID" value="GID09268.1"/>
    <property type="molecule type" value="Genomic_DNA"/>
</dbReference>
<dbReference type="Pfam" id="PF00067">
    <property type="entry name" value="p450"/>
    <property type="match status" value="1"/>
</dbReference>
<dbReference type="AlphaFoldDB" id="A0A8J3J4H9"/>
<comment type="caution">
    <text evidence="4">The sequence shown here is derived from an EMBL/GenBank/DDBJ whole genome shotgun (WGS) entry which is preliminary data.</text>
</comment>
<keyword evidence="3" id="KW-0408">Iron</keyword>
<dbReference type="Gene3D" id="1.10.630.10">
    <property type="entry name" value="Cytochrome P450"/>
    <property type="match status" value="1"/>
</dbReference>
<gene>
    <name evidence="4" type="ORF">Aru02nite_01570</name>
</gene>
<dbReference type="InterPro" id="IPR050121">
    <property type="entry name" value="Cytochrome_P450_monoxygenase"/>
</dbReference>
<dbReference type="GO" id="GO:0004497">
    <property type="term" value="F:monooxygenase activity"/>
    <property type="evidence" value="ECO:0007669"/>
    <property type="project" value="InterPro"/>
</dbReference>
<evidence type="ECO:0008006" key="6">
    <source>
        <dbReference type="Google" id="ProtNLM"/>
    </source>
</evidence>
<evidence type="ECO:0000256" key="2">
    <source>
        <dbReference type="ARBA" id="ARBA00022723"/>
    </source>
</evidence>
<dbReference type="PANTHER" id="PTHR24305:SF166">
    <property type="entry name" value="CYTOCHROME P450 12A4, MITOCHONDRIAL-RELATED"/>
    <property type="match status" value="1"/>
</dbReference>
<evidence type="ECO:0000256" key="1">
    <source>
        <dbReference type="ARBA" id="ARBA00010617"/>
    </source>
</evidence>
<dbReference type="Proteomes" id="UP000612808">
    <property type="component" value="Unassembled WGS sequence"/>
</dbReference>
<dbReference type="GO" id="GO:0005506">
    <property type="term" value="F:iron ion binding"/>
    <property type="evidence" value="ECO:0007669"/>
    <property type="project" value="InterPro"/>
</dbReference>
<evidence type="ECO:0000256" key="3">
    <source>
        <dbReference type="ARBA" id="ARBA00023004"/>
    </source>
</evidence>
<evidence type="ECO:0000313" key="5">
    <source>
        <dbReference type="Proteomes" id="UP000612808"/>
    </source>
</evidence>
<dbReference type="CDD" id="cd00302">
    <property type="entry name" value="cytochrome_P450"/>
    <property type="match status" value="1"/>
</dbReference>
<reference evidence="4" key="1">
    <citation type="submission" date="2021-01" db="EMBL/GenBank/DDBJ databases">
        <title>Whole genome shotgun sequence of Actinocatenispora rupis NBRC 107355.</title>
        <authorList>
            <person name="Komaki H."/>
            <person name="Tamura T."/>
        </authorList>
    </citation>
    <scope>NUCLEOTIDE SEQUENCE</scope>
    <source>
        <strain evidence="4">NBRC 107355</strain>
    </source>
</reference>
<evidence type="ECO:0000313" key="4">
    <source>
        <dbReference type="EMBL" id="GID09268.1"/>
    </source>
</evidence>
<dbReference type="SUPFAM" id="SSF48264">
    <property type="entry name" value="Cytochrome P450"/>
    <property type="match status" value="1"/>
</dbReference>
<protein>
    <recommendedName>
        <fullName evidence="6">Cytochrome P450</fullName>
    </recommendedName>
</protein>
<dbReference type="PANTHER" id="PTHR24305">
    <property type="entry name" value="CYTOCHROME P450"/>
    <property type="match status" value="1"/>
</dbReference>
<dbReference type="InterPro" id="IPR036396">
    <property type="entry name" value="Cyt_P450_sf"/>
</dbReference>
<organism evidence="4 5">
    <name type="scientific">Actinocatenispora rupis</name>
    <dbReference type="NCBI Taxonomy" id="519421"/>
    <lineage>
        <taxon>Bacteria</taxon>
        <taxon>Bacillati</taxon>
        <taxon>Actinomycetota</taxon>
        <taxon>Actinomycetes</taxon>
        <taxon>Micromonosporales</taxon>
        <taxon>Micromonosporaceae</taxon>
        <taxon>Actinocatenispora</taxon>
    </lineage>
</organism>
<dbReference type="GO" id="GO:0020037">
    <property type="term" value="F:heme binding"/>
    <property type="evidence" value="ECO:0007669"/>
    <property type="project" value="InterPro"/>
</dbReference>
<dbReference type="InterPro" id="IPR002403">
    <property type="entry name" value="Cyt_P450_E_grp-IV"/>
</dbReference>
<name>A0A8J3J4H9_9ACTN</name>
<keyword evidence="5" id="KW-1185">Reference proteome</keyword>
<sequence length="441" mass="47069">MEAKGVAVATTRALPGPRGSALAGNEPAYRRDRIGFLRRCQRQYGDVFRLDATAVAVCDPDLARRVLTDDGEEFRAEGTLLAGARPTAGLVDWPAAGDVVDRGPSAALFTGHAERFTAALPALLGALAGRILPGVSALQRLSAAAVADFCLGRPAGPDPDLADAIGESALALLAVLDSGARLPRWVPDPRRRRLRAADRALSGRLTAAVTARLDAPAPDGPGDLLDQVLAEGAGRGSATRALVTTLAGLHAVPGVALCWLLATVAEHPETYERIRAEAVEGLDRAVAGADPDRLRYTAATVREVLRLYPPTWLLSRQVATSVVLDGWRLRPGEQVLVSPYLIHRDPRRWDDPDTFSPERFLGPGTHGHAYLPFGGVPHRRATGGRTSGGLLGARLAMLQLTLIVAVIARDYELTTRPRPVVPRFSTLLTPTELRLRLTARP</sequence>
<dbReference type="GO" id="GO:0016705">
    <property type="term" value="F:oxidoreductase activity, acting on paired donors, with incorporation or reduction of molecular oxygen"/>
    <property type="evidence" value="ECO:0007669"/>
    <property type="project" value="InterPro"/>
</dbReference>
<dbReference type="PRINTS" id="PR00465">
    <property type="entry name" value="EP450IV"/>
</dbReference>
<comment type="similarity">
    <text evidence="1">Belongs to the cytochrome P450 family.</text>
</comment>
<dbReference type="InterPro" id="IPR001128">
    <property type="entry name" value="Cyt_P450"/>
</dbReference>
<keyword evidence="2" id="KW-0479">Metal-binding</keyword>
<accession>A0A8J3J4H9</accession>